<protein>
    <submittedName>
        <fullName evidence="3">NACHT domain-containing protein</fullName>
    </submittedName>
</protein>
<dbReference type="Pfam" id="PF24883">
    <property type="entry name" value="NPHP3_N"/>
    <property type="match status" value="1"/>
</dbReference>
<dbReference type="InterPro" id="IPR056884">
    <property type="entry name" value="NPHP3-like_N"/>
</dbReference>
<dbReference type="SUPFAM" id="SSF52540">
    <property type="entry name" value="P-loop containing nucleoside triphosphate hydrolases"/>
    <property type="match status" value="1"/>
</dbReference>
<name>A0A9P8VX16_9HYPO</name>
<dbReference type="OrthoDB" id="538223at2759"/>
<dbReference type="PANTHER" id="PTHR10039:SF14">
    <property type="entry name" value="NACHT DOMAIN-CONTAINING PROTEIN"/>
    <property type="match status" value="1"/>
</dbReference>
<keyword evidence="1" id="KW-0677">Repeat</keyword>
<gene>
    <name evidence="3" type="ORF">B0T10DRAFT_609175</name>
</gene>
<proteinExistence type="predicted"/>
<reference evidence="3 4" key="1">
    <citation type="journal article" date="2021" name="Nat. Commun.">
        <title>Genetic determinants of endophytism in the Arabidopsis root mycobiome.</title>
        <authorList>
            <person name="Mesny F."/>
            <person name="Miyauchi S."/>
            <person name="Thiergart T."/>
            <person name="Pickel B."/>
            <person name="Atanasova L."/>
            <person name="Karlsson M."/>
            <person name="Huettel B."/>
            <person name="Barry K.W."/>
            <person name="Haridas S."/>
            <person name="Chen C."/>
            <person name="Bauer D."/>
            <person name="Andreopoulos W."/>
            <person name="Pangilinan J."/>
            <person name="LaButti K."/>
            <person name="Riley R."/>
            <person name="Lipzen A."/>
            <person name="Clum A."/>
            <person name="Drula E."/>
            <person name="Henrissat B."/>
            <person name="Kohler A."/>
            <person name="Grigoriev I.V."/>
            <person name="Martin F.M."/>
            <person name="Hacquard S."/>
        </authorList>
    </citation>
    <scope>NUCLEOTIDE SEQUENCE [LARGE SCALE GENOMIC DNA]</scope>
    <source>
        <strain evidence="3 4">MPI-CAGE-CH-0241</strain>
    </source>
</reference>
<keyword evidence="4" id="KW-1185">Reference proteome</keyword>
<dbReference type="Proteomes" id="UP000777438">
    <property type="component" value="Unassembled WGS sequence"/>
</dbReference>
<dbReference type="AlphaFoldDB" id="A0A9P8VX16"/>
<organism evidence="3 4">
    <name type="scientific">Thelonectria olida</name>
    <dbReference type="NCBI Taxonomy" id="1576542"/>
    <lineage>
        <taxon>Eukaryota</taxon>
        <taxon>Fungi</taxon>
        <taxon>Dikarya</taxon>
        <taxon>Ascomycota</taxon>
        <taxon>Pezizomycotina</taxon>
        <taxon>Sordariomycetes</taxon>
        <taxon>Hypocreomycetidae</taxon>
        <taxon>Hypocreales</taxon>
        <taxon>Nectriaceae</taxon>
        <taxon>Thelonectria</taxon>
    </lineage>
</organism>
<comment type="caution">
    <text evidence="3">The sequence shown here is derived from an EMBL/GenBank/DDBJ whole genome shotgun (WGS) entry which is preliminary data.</text>
</comment>
<evidence type="ECO:0000313" key="4">
    <source>
        <dbReference type="Proteomes" id="UP000777438"/>
    </source>
</evidence>
<dbReference type="FunFam" id="3.40.50.300:FF:001638">
    <property type="entry name" value="NACHT and WD40 domain protein"/>
    <property type="match status" value="1"/>
</dbReference>
<accession>A0A9P8VX16</accession>
<dbReference type="Gene3D" id="3.40.50.300">
    <property type="entry name" value="P-loop containing nucleotide triphosphate hydrolases"/>
    <property type="match status" value="1"/>
</dbReference>
<evidence type="ECO:0000313" key="3">
    <source>
        <dbReference type="EMBL" id="KAH6883495.1"/>
    </source>
</evidence>
<feature type="domain" description="NACHT" evidence="2">
    <location>
        <begin position="72"/>
        <end position="235"/>
    </location>
</feature>
<dbReference type="PANTHER" id="PTHR10039">
    <property type="entry name" value="AMELOGENIN"/>
    <property type="match status" value="1"/>
</dbReference>
<dbReference type="PROSITE" id="PS50837">
    <property type="entry name" value="NACHT"/>
    <property type="match status" value="1"/>
</dbReference>
<evidence type="ECO:0000256" key="1">
    <source>
        <dbReference type="ARBA" id="ARBA00022737"/>
    </source>
</evidence>
<sequence>MKAQILFAFADFHINNNSGPDDSSYLEDLRLTNPRHDKERIKDTKGGLLEDSYEWILDHPDFRRWRDDDQSRPLWIKGDPGKGKTMLLIGIVDELERQLAQLKQAERSTPHATVLSYFFCQGTDSNLNNATAVLRGLIFLLAAQQPSLASHLREKYEHSGHKLFEGGNAFFALSDILSHMLRDPNLARAYMVIDALDECETDLLKLLKLLVENTSASRVKWIVSSRNRHDIEQQLKLDDSQTKLSLQLKANADSIQCNVL</sequence>
<dbReference type="InterPro" id="IPR027417">
    <property type="entry name" value="P-loop_NTPase"/>
</dbReference>
<evidence type="ECO:0000259" key="2">
    <source>
        <dbReference type="PROSITE" id="PS50837"/>
    </source>
</evidence>
<dbReference type="InterPro" id="IPR007111">
    <property type="entry name" value="NACHT_NTPase"/>
</dbReference>
<dbReference type="EMBL" id="JAGPYM010000023">
    <property type="protein sequence ID" value="KAH6883495.1"/>
    <property type="molecule type" value="Genomic_DNA"/>
</dbReference>